<evidence type="ECO:0000259" key="14">
    <source>
        <dbReference type="Pfam" id="PF08544"/>
    </source>
</evidence>
<evidence type="ECO:0000256" key="2">
    <source>
        <dbReference type="ARBA" id="ARBA00022490"/>
    </source>
</evidence>
<comment type="function">
    <text evidence="11">Catalyzes the transfer of the gamma-phosphate of ATP to D-galactose to form alpha-D-galactose-1-phosphate (Gal-1-P).</text>
</comment>
<dbReference type="InterPro" id="IPR013750">
    <property type="entry name" value="GHMP_kinase_C_dom"/>
</dbReference>
<dbReference type="Pfam" id="PF08544">
    <property type="entry name" value="GHMP_kinases_C"/>
    <property type="match status" value="1"/>
</dbReference>
<keyword evidence="5 11" id="KW-0547">Nucleotide-binding</keyword>
<feature type="binding site" evidence="11">
    <location>
        <begin position="61"/>
        <end position="64"/>
    </location>
    <ligand>
        <name>substrate</name>
    </ligand>
</feature>
<evidence type="ECO:0000256" key="5">
    <source>
        <dbReference type="ARBA" id="ARBA00022741"/>
    </source>
</evidence>
<dbReference type="PRINTS" id="PR00959">
    <property type="entry name" value="MEVGALKINASE"/>
</dbReference>
<dbReference type="Pfam" id="PF10509">
    <property type="entry name" value="GalKase_gal_bdg"/>
    <property type="match status" value="1"/>
</dbReference>
<dbReference type="GO" id="GO:0005524">
    <property type="term" value="F:ATP binding"/>
    <property type="evidence" value="ECO:0007669"/>
    <property type="project" value="UniProtKB-UniRule"/>
</dbReference>
<keyword evidence="9 11" id="KW-0299">Galactose metabolism</keyword>
<evidence type="ECO:0000259" key="13">
    <source>
        <dbReference type="Pfam" id="PF00288"/>
    </source>
</evidence>
<dbReference type="InterPro" id="IPR020568">
    <property type="entry name" value="Ribosomal_Su5_D2-typ_SF"/>
</dbReference>
<keyword evidence="8 11" id="KW-0460">Magnesium</keyword>
<comment type="caution">
    <text evidence="16">The sequence shown here is derived from an EMBL/GenBank/DDBJ whole genome shotgun (WGS) entry which is preliminary data.</text>
</comment>
<evidence type="ECO:0000256" key="12">
    <source>
        <dbReference type="NCBIfam" id="TIGR00131"/>
    </source>
</evidence>
<dbReference type="PRINTS" id="PR00473">
    <property type="entry name" value="GALCTOKINASE"/>
</dbReference>
<keyword evidence="4 11" id="KW-0479">Metal-binding</keyword>
<feature type="domain" description="GHMP kinase N-terminal" evidence="13">
    <location>
        <begin position="119"/>
        <end position="205"/>
    </location>
</feature>
<dbReference type="PANTHER" id="PTHR10457">
    <property type="entry name" value="MEVALONATE KINASE/GALACTOKINASE"/>
    <property type="match status" value="1"/>
</dbReference>
<feature type="site" description="Transition state stabilizer" evidence="11">
    <location>
        <position position="55"/>
    </location>
</feature>
<evidence type="ECO:0000256" key="1">
    <source>
        <dbReference type="ARBA" id="ARBA00006566"/>
    </source>
</evidence>
<dbReference type="PANTHER" id="PTHR10457:SF7">
    <property type="entry name" value="GALACTOKINASE-RELATED"/>
    <property type="match status" value="1"/>
</dbReference>
<feature type="domain" description="GHMP kinase C-terminal" evidence="14">
    <location>
        <begin position="313"/>
        <end position="391"/>
    </location>
</feature>
<evidence type="ECO:0000256" key="7">
    <source>
        <dbReference type="ARBA" id="ARBA00022840"/>
    </source>
</evidence>
<dbReference type="NCBIfam" id="NF003705">
    <property type="entry name" value="PRK05322.1"/>
    <property type="match status" value="1"/>
</dbReference>
<comment type="pathway">
    <text evidence="11">Carbohydrate metabolism; galactose metabolism.</text>
</comment>
<evidence type="ECO:0000259" key="15">
    <source>
        <dbReference type="Pfam" id="PF10509"/>
    </source>
</evidence>
<dbReference type="GO" id="GO:0004335">
    <property type="term" value="F:galactokinase activity"/>
    <property type="evidence" value="ECO:0007669"/>
    <property type="project" value="UniProtKB-UniRule"/>
</dbReference>
<comment type="catalytic activity">
    <reaction evidence="11">
        <text>alpha-D-galactose + ATP = alpha-D-galactose 1-phosphate + ADP + H(+)</text>
        <dbReference type="Rhea" id="RHEA:13553"/>
        <dbReference type="ChEBI" id="CHEBI:15378"/>
        <dbReference type="ChEBI" id="CHEBI:28061"/>
        <dbReference type="ChEBI" id="CHEBI:30616"/>
        <dbReference type="ChEBI" id="CHEBI:58336"/>
        <dbReference type="ChEBI" id="CHEBI:456216"/>
        <dbReference type="EC" id="2.7.1.6"/>
    </reaction>
</comment>
<dbReference type="InterPro" id="IPR019741">
    <property type="entry name" value="Galactokinase_CS"/>
</dbReference>
<dbReference type="PIRSF" id="PIRSF000530">
    <property type="entry name" value="Galactokinase"/>
    <property type="match status" value="1"/>
</dbReference>
<dbReference type="PROSITE" id="PS00627">
    <property type="entry name" value="GHMP_KINASES_ATP"/>
    <property type="match status" value="1"/>
</dbReference>
<sequence length="419" mass="46780">MNATATKFATCGALIYLRVVYDKNLAMSTKRPLTLLLVLSKIRKVKPLKIRAPGRINLIGEHTDYNSGFVLPCAINREITIRGKERKDKKVVLHSLDFGEKIEIDLKKSFSPRGDWADYPLGVIKEYLEKGFFLSGMELEISGNIPIGAGLSSSAALEVATALFIKTLNNLKIEKTELALLCQKAENSFVGVSCGIMDQFASLFSKKGFALFLDCRNLSYSYVPLPFSGYKIILADTKKKHRLTSSFYNQRRKECRQAAKLLSEEAKKKKLLEIKSLRDTSPEIFQELKGSLSQVLGKRAKHVVEENERTERAVEALKKNDLISFGNLLYASHNSLRDLYEVSCPELNLLVEEGKKMPGVLGARMTGAGFGGCTINLVKEETTDKFQEKISLSFSAAFGHRPDFYLCETTDGASFKTTR</sequence>
<feature type="binding site" evidence="11">
    <location>
        <position position="95"/>
    </location>
    <ligand>
        <name>ATP</name>
        <dbReference type="ChEBI" id="CHEBI:30616"/>
    </ligand>
</feature>
<name>A0A2M7E726_9BACT</name>
<reference evidence="17" key="1">
    <citation type="submission" date="2017-09" db="EMBL/GenBank/DDBJ databases">
        <title>Depth-based differentiation of microbial function through sediment-hosted aquifers and enrichment of novel symbionts in the deep terrestrial subsurface.</title>
        <authorList>
            <person name="Probst A.J."/>
            <person name="Ladd B."/>
            <person name="Jarett J.K."/>
            <person name="Geller-Mcgrath D.E."/>
            <person name="Sieber C.M.K."/>
            <person name="Emerson J.B."/>
            <person name="Anantharaman K."/>
            <person name="Thomas B.C."/>
            <person name="Malmstrom R."/>
            <person name="Stieglmeier M."/>
            <person name="Klingl A."/>
            <person name="Woyke T."/>
            <person name="Ryan C.M."/>
            <person name="Banfield J.F."/>
        </authorList>
    </citation>
    <scope>NUCLEOTIDE SEQUENCE [LARGE SCALE GENOMIC DNA]</scope>
</reference>
<dbReference type="EC" id="2.7.1.6" evidence="11 12"/>
<feature type="active site" description="Proton acceptor" evidence="11">
    <location>
        <position position="198"/>
    </location>
</feature>
<dbReference type="AlphaFoldDB" id="A0A2M7E726"/>
<dbReference type="Gene3D" id="3.30.70.890">
    <property type="entry name" value="GHMP kinase, C-terminal domain"/>
    <property type="match status" value="1"/>
</dbReference>
<organism evidence="16 17">
    <name type="scientific">bacterium (Candidatus Ratteibacteria) CG01_land_8_20_14_3_00_40_19</name>
    <dbReference type="NCBI Taxonomy" id="2014290"/>
    <lineage>
        <taxon>Bacteria</taxon>
        <taxon>Candidatus Ratteibacteria</taxon>
    </lineage>
</organism>
<evidence type="ECO:0000256" key="4">
    <source>
        <dbReference type="ARBA" id="ARBA00022723"/>
    </source>
</evidence>
<dbReference type="HAMAP" id="MF_00246">
    <property type="entry name" value="Galactokinase"/>
    <property type="match status" value="1"/>
</dbReference>
<dbReference type="InterPro" id="IPR014721">
    <property type="entry name" value="Ribsml_uS5_D2-typ_fold_subgr"/>
</dbReference>
<dbReference type="InterPro" id="IPR006206">
    <property type="entry name" value="Mevalonate/galactokinase"/>
</dbReference>
<comment type="similarity">
    <text evidence="1 11">Belongs to the GHMP kinase family. GalK subfamily.</text>
</comment>
<proteinExistence type="inferred from homology"/>
<dbReference type="SUPFAM" id="SSF55060">
    <property type="entry name" value="GHMP Kinase, C-terminal domain"/>
    <property type="match status" value="1"/>
</dbReference>
<keyword evidence="2 11" id="KW-0963">Cytoplasm</keyword>
<dbReference type="UniPathway" id="UPA00214"/>
<gene>
    <name evidence="11" type="primary">galK</name>
    <name evidence="16" type="ORF">COS11_06995</name>
</gene>
<keyword evidence="3 11" id="KW-0808">Transferase</keyword>
<evidence type="ECO:0000256" key="6">
    <source>
        <dbReference type="ARBA" id="ARBA00022777"/>
    </source>
</evidence>
<comment type="subcellular location">
    <subcellularLocation>
        <location evidence="11">Cytoplasm</location>
    </subcellularLocation>
</comment>
<feature type="binding site" evidence="11">
    <location>
        <position position="186"/>
    </location>
    <ligand>
        <name>Mg(2+)</name>
        <dbReference type="ChEBI" id="CHEBI:18420"/>
    </ligand>
</feature>
<feature type="domain" description="Galactokinase N-terminal" evidence="15">
    <location>
        <begin position="48"/>
        <end position="81"/>
    </location>
</feature>
<dbReference type="SUPFAM" id="SSF54211">
    <property type="entry name" value="Ribosomal protein S5 domain 2-like"/>
    <property type="match status" value="1"/>
</dbReference>
<dbReference type="Proteomes" id="UP000228886">
    <property type="component" value="Unassembled WGS sequence"/>
</dbReference>
<keyword evidence="7 11" id="KW-0067">ATP-binding</keyword>
<evidence type="ECO:0000256" key="8">
    <source>
        <dbReference type="ARBA" id="ARBA00022842"/>
    </source>
</evidence>
<keyword evidence="6 11" id="KW-0418">Kinase</keyword>
<feature type="binding site" evidence="11">
    <location>
        <position position="248"/>
    </location>
    <ligand>
        <name>substrate</name>
    </ligand>
</feature>
<dbReference type="GO" id="GO:0000287">
    <property type="term" value="F:magnesium ion binding"/>
    <property type="evidence" value="ECO:0007669"/>
    <property type="project" value="UniProtKB-UniRule"/>
</dbReference>
<dbReference type="GO" id="GO:0006012">
    <property type="term" value="P:galactose metabolic process"/>
    <property type="evidence" value="ECO:0007669"/>
    <property type="project" value="UniProtKB-UniRule"/>
</dbReference>
<evidence type="ECO:0000256" key="10">
    <source>
        <dbReference type="ARBA" id="ARBA00023277"/>
    </source>
</evidence>
<dbReference type="PROSITE" id="PS00106">
    <property type="entry name" value="GALACTOKINASE"/>
    <property type="match status" value="1"/>
</dbReference>
<dbReference type="Gene3D" id="3.30.230.10">
    <property type="match status" value="1"/>
</dbReference>
<dbReference type="InterPro" id="IPR006204">
    <property type="entry name" value="GHMP_kinase_N_dom"/>
</dbReference>
<keyword evidence="10 11" id="KW-0119">Carbohydrate metabolism</keyword>
<dbReference type="InterPro" id="IPR022963">
    <property type="entry name" value="Galactokinase_bac"/>
</dbReference>
<evidence type="ECO:0000256" key="3">
    <source>
        <dbReference type="ARBA" id="ARBA00022679"/>
    </source>
</evidence>
<feature type="binding site" evidence="11">
    <location>
        <position position="154"/>
    </location>
    <ligand>
        <name>Mg(2+)</name>
        <dbReference type="ChEBI" id="CHEBI:18420"/>
    </ligand>
</feature>
<dbReference type="FunFam" id="3.30.230.10:FF:000017">
    <property type="entry name" value="Galactokinase"/>
    <property type="match status" value="1"/>
</dbReference>
<dbReference type="Pfam" id="PF00288">
    <property type="entry name" value="GHMP_kinases_N"/>
    <property type="match status" value="1"/>
</dbReference>
<dbReference type="InterPro" id="IPR019539">
    <property type="entry name" value="GalKase_N"/>
</dbReference>
<dbReference type="InterPro" id="IPR036554">
    <property type="entry name" value="GHMP_kinase_C_sf"/>
</dbReference>
<evidence type="ECO:0000256" key="11">
    <source>
        <dbReference type="HAMAP-Rule" id="MF_00246"/>
    </source>
</evidence>
<dbReference type="GO" id="GO:0005829">
    <property type="term" value="C:cytosol"/>
    <property type="evidence" value="ECO:0007669"/>
    <property type="project" value="TreeGrafter"/>
</dbReference>
<dbReference type="InterPro" id="IPR006203">
    <property type="entry name" value="GHMP_knse_ATP-bd_CS"/>
</dbReference>
<dbReference type="InterPro" id="IPR000705">
    <property type="entry name" value="Galactokinase"/>
</dbReference>
<dbReference type="FunFam" id="3.30.70.890:FF:000001">
    <property type="entry name" value="Galactokinase"/>
    <property type="match status" value="1"/>
</dbReference>
<evidence type="ECO:0000256" key="9">
    <source>
        <dbReference type="ARBA" id="ARBA00023144"/>
    </source>
</evidence>
<evidence type="ECO:0000313" key="17">
    <source>
        <dbReference type="Proteomes" id="UP000228886"/>
    </source>
</evidence>
<dbReference type="NCBIfam" id="TIGR00131">
    <property type="entry name" value="gal_kin"/>
    <property type="match status" value="1"/>
</dbReference>
<feature type="binding site" evidence="11">
    <location>
        <begin position="148"/>
        <end position="154"/>
    </location>
    <ligand>
        <name>ATP</name>
        <dbReference type="ChEBI" id="CHEBI:30616"/>
    </ligand>
</feature>
<protein>
    <recommendedName>
        <fullName evidence="11 12">Galactokinase</fullName>
        <ecNumber evidence="11 12">2.7.1.6</ecNumber>
    </recommendedName>
    <alternativeName>
        <fullName evidence="11">Galactose kinase</fullName>
    </alternativeName>
</protein>
<dbReference type="EMBL" id="PETL01000334">
    <property type="protein sequence ID" value="PIV63524.1"/>
    <property type="molecule type" value="Genomic_DNA"/>
</dbReference>
<evidence type="ECO:0000313" key="16">
    <source>
        <dbReference type="EMBL" id="PIV63524.1"/>
    </source>
</evidence>
<accession>A0A2M7E726</accession>